<sequence length="174" mass="19872">MNNWFYMSRMTFTSLLNDELGSTLTGKLLSLDFDHPVSFMIGKTADEILTKIQQTFSRQICGKLICHHDCVSCSLSPPTYAKLIWFVQRLLIMSPLRQPFTKQISLSNKDFSCIAKTTDINIEENGREILAKSNNSNEDCSEFATKILIILCFAYFLLPSSTSQLVQMELYFNI</sequence>
<protein>
    <submittedName>
        <fullName evidence="1">Uncharacterized protein</fullName>
    </submittedName>
</protein>
<dbReference type="AlphaFoldDB" id="A0A821J4E2"/>
<name>A0A821J4E2_9BILA</name>
<comment type="caution">
    <text evidence="1">The sequence shown here is derived from an EMBL/GenBank/DDBJ whole genome shotgun (WGS) entry which is preliminary data.</text>
</comment>
<gene>
    <name evidence="1" type="ORF">TOA249_LOCUS17933</name>
</gene>
<proteinExistence type="predicted"/>
<evidence type="ECO:0000313" key="2">
    <source>
        <dbReference type="Proteomes" id="UP000663838"/>
    </source>
</evidence>
<accession>A0A821J4E2</accession>
<dbReference type="Proteomes" id="UP000663838">
    <property type="component" value="Unassembled WGS sequence"/>
</dbReference>
<evidence type="ECO:0000313" key="1">
    <source>
        <dbReference type="EMBL" id="CAF4715527.1"/>
    </source>
</evidence>
<dbReference type="EMBL" id="CAJOBS010001304">
    <property type="protein sequence ID" value="CAF4715527.1"/>
    <property type="molecule type" value="Genomic_DNA"/>
</dbReference>
<organism evidence="1 2">
    <name type="scientific">Rotaria socialis</name>
    <dbReference type="NCBI Taxonomy" id="392032"/>
    <lineage>
        <taxon>Eukaryota</taxon>
        <taxon>Metazoa</taxon>
        <taxon>Spiralia</taxon>
        <taxon>Gnathifera</taxon>
        <taxon>Rotifera</taxon>
        <taxon>Eurotatoria</taxon>
        <taxon>Bdelloidea</taxon>
        <taxon>Philodinida</taxon>
        <taxon>Philodinidae</taxon>
        <taxon>Rotaria</taxon>
    </lineage>
</organism>
<reference evidence="1" key="1">
    <citation type="submission" date="2021-02" db="EMBL/GenBank/DDBJ databases">
        <authorList>
            <person name="Nowell W R."/>
        </authorList>
    </citation>
    <scope>NUCLEOTIDE SEQUENCE</scope>
</reference>